<dbReference type="PANTHER" id="PTHR10434:SF11">
    <property type="entry name" value="1-ACYL-SN-GLYCEROL-3-PHOSPHATE ACYLTRANSFERASE"/>
    <property type="match status" value="1"/>
</dbReference>
<evidence type="ECO:0000313" key="5">
    <source>
        <dbReference type="Proteomes" id="UP000466307"/>
    </source>
</evidence>
<dbReference type="AlphaFoldDB" id="A0A7K3LIN6"/>
<proteinExistence type="predicted"/>
<dbReference type="Proteomes" id="UP000466307">
    <property type="component" value="Unassembled WGS sequence"/>
</dbReference>
<dbReference type="GO" id="GO:0003841">
    <property type="term" value="F:1-acylglycerol-3-phosphate O-acyltransferase activity"/>
    <property type="evidence" value="ECO:0007669"/>
    <property type="project" value="TreeGrafter"/>
</dbReference>
<organism evidence="4 5">
    <name type="scientific">Gordonia desulfuricans</name>
    <dbReference type="NCBI Taxonomy" id="89051"/>
    <lineage>
        <taxon>Bacteria</taxon>
        <taxon>Bacillati</taxon>
        <taxon>Actinomycetota</taxon>
        <taxon>Actinomycetes</taxon>
        <taxon>Mycobacteriales</taxon>
        <taxon>Gordoniaceae</taxon>
        <taxon>Gordonia</taxon>
    </lineage>
</organism>
<comment type="caution">
    <text evidence="4">The sequence shown here is derived from an EMBL/GenBank/DDBJ whole genome shotgun (WGS) entry which is preliminary data.</text>
</comment>
<evidence type="ECO:0000256" key="1">
    <source>
        <dbReference type="ARBA" id="ARBA00022679"/>
    </source>
</evidence>
<protein>
    <submittedName>
        <fullName evidence="4">1-acyl-sn-glycerol-3-phosphate acyltransferase</fullName>
    </submittedName>
</protein>
<dbReference type="SMART" id="SM00563">
    <property type="entry name" value="PlsC"/>
    <property type="match status" value="1"/>
</dbReference>
<evidence type="ECO:0000259" key="3">
    <source>
        <dbReference type="SMART" id="SM00563"/>
    </source>
</evidence>
<dbReference type="Pfam" id="PF01553">
    <property type="entry name" value="Acyltransferase"/>
    <property type="match status" value="1"/>
</dbReference>
<dbReference type="GO" id="GO:0006654">
    <property type="term" value="P:phosphatidic acid biosynthetic process"/>
    <property type="evidence" value="ECO:0007669"/>
    <property type="project" value="TreeGrafter"/>
</dbReference>
<dbReference type="EMBL" id="JAADZU010000001">
    <property type="protein sequence ID" value="NDK88033.1"/>
    <property type="molecule type" value="Genomic_DNA"/>
</dbReference>
<keyword evidence="2 4" id="KW-0012">Acyltransferase</keyword>
<reference evidence="4 5" key="1">
    <citation type="submission" date="2020-01" db="EMBL/GenBank/DDBJ databases">
        <title>Investigation of new actinobacteria for the biodesulphurisation of diesel fuel.</title>
        <authorList>
            <person name="Athi Narayanan S.M."/>
        </authorList>
    </citation>
    <scope>NUCLEOTIDE SEQUENCE [LARGE SCALE GENOMIC DNA]</scope>
    <source>
        <strain evidence="4 5">213E</strain>
    </source>
</reference>
<evidence type="ECO:0000313" key="4">
    <source>
        <dbReference type="EMBL" id="NDK88033.1"/>
    </source>
</evidence>
<dbReference type="GO" id="GO:0005886">
    <property type="term" value="C:plasma membrane"/>
    <property type="evidence" value="ECO:0007669"/>
    <property type="project" value="TreeGrafter"/>
</dbReference>
<dbReference type="CDD" id="cd07989">
    <property type="entry name" value="LPLAT_AGPAT-like"/>
    <property type="match status" value="1"/>
</dbReference>
<feature type="domain" description="Phospholipid/glycerol acyltransferase" evidence="3">
    <location>
        <begin position="36"/>
        <end position="155"/>
    </location>
</feature>
<dbReference type="SUPFAM" id="SSF69593">
    <property type="entry name" value="Glycerol-3-phosphate (1)-acyltransferase"/>
    <property type="match status" value="1"/>
</dbReference>
<gene>
    <name evidence="4" type="ORF">GYA93_00325</name>
</gene>
<sequence>MWWYRFFKHVVIGPALRLACRPRVVGAEHIPTRGPAVLAANHSAVVDSLLLCLVSRRPVHFLAKQEYFDGAGATGRARRWFFSAVGQIPVDRDGGDRAGAALDAAAALLADGHLWAVHPEGTRCADGAVHRGHTGAIRVAAATGAPVIPIALRGTDRVNPPGSAWCRPHRVSVVIGRPLEFTGTDVRADTDRLMGEISILAGQPYVDAYATRSRR</sequence>
<keyword evidence="1 4" id="KW-0808">Transferase</keyword>
<evidence type="ECO:0000256" key="2">
    <source>
        <dbReference type="ARBA" id="ARBA00023315"/>
    </source>
</evidence>
<dbReference type="RefSeq" id="WP_059038317.1">
    <property type="nucleotide sequence ID" value="NZ_JAADZU010000001.1"/>
</dbReference>
<dbReference type="InterPro" id="IPR002123">
    <property type="entry name" value="Plipid/glycerol_acylTrfase"/>
</dbReference>
<name>A0A7K3LIN6_9ACTN</name>
<dbReference type="PANTHER" id="PTHR10434">
    <property type="entry name" value="1-ACYL-SN-GLYCEROL-3-PHOSPHATE ACYLTRANSFERASE"/>
    <property type="match status" value="1"/>
</dbReference>
<accession>A0A7K3LIN6</accession>
<keyword evidence="5" id="KW-1185">Reference proteome</keyword>